<dbReference type="PROSITE" id="PS50249">
    <property type="entry name" value="MPN"/>
    <property type="match status" value="1"/>
</dbReference>
<sequence length="158" mass="18039">VLHRIVVSEQVYRVCLSHAMMTEREEVMGLLLGNVVDNEVRIWTSMTLRRSDKRPDRVEIAPEQLVQAVEAAEQLSKQMGVTSRVVGWYHSHPHITCLPSHVDLRTQLQYQGMDKDFVGLIFGVFNDGPKLGTVRHELIAFRAHEDDQGGPLQQRNLE</sequence>
<dbReference type="InterPro" id="IPR037518">
    <property type="entry name" value="MPN"/>
</dbReference>
<dbReference type="SMART" id="SM00232">
    <property type="entry name" value="JAB_MPN"/>
    <property type="match status" value="1"/>
</dbReference>
<organism evidence="2 3">
    <name type="scientific">Polarella glacialis</name>
    <name type="common">Dinoflagellate</name>
    <dbReference type="NCBI Taxonomy" id="89957"/>
    <lineage>
        <taxon>Eukaryota</taxon>
        <taxon>Sar</taxon>
        <taxon>Alveolata</taxon>
        <taxon>Dinophyceae</taxon>
        <taxon>Suessiales</taxon>
        <taxon>Suessiaceae</taxon>
        <taxon>Polarella</taxon>
    </lineage>
</organism>
<evidence type="ECO:0000259" key="1">
    <source>
        <dbReference type="PROSITE" id="PS50249"/>
    </source>
</evidence>
<evidence type="ECO:0000313" key="3">
    <source>
        <dbReference type="Proteomes" id="UP000626109"/>
    </source>
</evidence>
<dbReference type="AlphaFoldDB" id="A0A813JBY9"/>
<dbReference type="GO" id="GO:0008237">
    <property type="term" value="F:metallopeptidase activity"/>
    <property type="evidence" value="ECO:0007669"/>
    <property type="project" value="InterPro"/>
</dbReference>
<dbReference type="InterPro" id="IPR050242">
    <property type="entry name" value="JAMM_MPN+_peptidase_M67A"/>
</dbReference>
<proteinExistence type="predicted"/>
<dbReference type="PANTHER" id="PTHR10410">
    <property type="entry name" value="EUKARYOTIC TRANSLATION INITIATION FACTOR 3 -RELATED"/>
    <property type="match status" value="1"/>
</dbReference>
<dbReference type="SUPFAM" id="SSF102712">
    <property type="entry name" value="JAB1/MPN domain"/>
    <property type="match status" value="1"/>
</dbReference>
<feature type="non-terminal residue" evidence="2">
    <location>
        <position position="1"/>
    </location>
</feature>
<accession>A0A813JBY9</accession>
<evidence type="ECO:0000313" key="2">
    <source>
        <dbReference type="EMBL" id="CAE8670327.1"/>
    </source>
</evidence>
<feature type="non-terminal residue" evidence="2">
    <location>
        <position position="158"/>
    </location>
</feature>
<dbReference type="Gene3D" id="3.40.140.10">
    <property type="entry name" value="Cytidine Deaminase, domain 2"/>
    <property type="match status" value="1"/>
</dbReference>
<comment type="caution">
    <text evidence="2">The sequence shown here is derived from an EMBL/GenBank/DDBJ whole genome shotgun (WGS) entry which is preliminary data.</text>
</comment>
<feature type="domain" description="MPN" evidence="1">
    <location>
        <begin position="5"/>
        <end position="147"/>
    </location>
</feature>
<dbReference type="Pfam" id="PF01398">
    <property type="entry name" value="JAB"/>
    <property type="match status" value="1"/>
</dbReference>
<dbReference type="Proteomes" id="UP000626109">
    <property type="component" value="Unassembled WGS sequence"/>
</dbReference>
<dbReference type="InterPro" id="IPR000555">
    <property type="entry name" value="JAMM/MPN+_dom"/>
</dbReference>
<name>A0A813JBY9_POLGL</name>
<gene>
    <name evidence="2" type="ORF">PGLA2088_LOCUS17433</name>
</gene>
<reference evidence="2" key="1">
    <citation type="submission" date="2021-02" db="EMBL/GenBank/DDBJ databases">
        <authorList>
            <person name="Dougan E. K."/>
            <person name="Rhodes N."/>
            <person name="Thang M."/>
            <person name="Chan C."/>
        </authorList>
    </citation>
    <scope>NUCLEOTIDE SEQUENCE</scope>
</reference>
<dbReference type="EMBL" id="CAJNNW010023160">
    <property type="protein sequence ID" value="CAE8670327.1"/>
    <property type="molecule type" value="Genomic_DNA"/>
</dbReference>
<protein>
    <recommendedName>
        <fullName evidence="1">MPN domain-containing protein</fullName>
    </recommendedName>
</protein>